<sequence length="159" mass="16824">MVARYLYRGLVAGLLAGLLAGIFAFFAGELSVDQAIRLEEAAAHAHEEETFSRPTQKVGLFFATSFSGATVGGIFGVAYAYFRGRLASKSDWTRSLSLAATIFAGASLVPFLKYPANPPTVGDPETIGARTASYLLLVALSLLAIVATWYAAKGLRGEV</sequence>
<evidence type="ECO:0008006" key="4">
    <source>
        <dbReference type="Google" id="ProtNLM"/>
    </source>
</evidence>
<organism evidence="2 3">
    <name type="scientific">Rubrobacter marinus</name>
    <dbReference type="NCBI Taxonomy" id="2653852"/>
    <lineage>
        <taxon>Bacteria</taxon>
        <taxon>Bacillati</taxon>
        <taxon>Actinomycetota</taxon>
        <taxon>Rubrobacteria</taxon>
        <taxon>Rubrobacterales</taxon>
        <taxon>Rubrobacteraceae</taxon>
        <taxon>Rubrobacter</taxon>
    </lineage>
</organism>
<accession>A0A6G8Q3K6</accession>
<evidence type="ECO:0000313" key="2">
    <source>
        <dbReference type="EMBL" id="QIN81052.1"/>
    </source>
</evidence>
<gene>
    <name evidence="2" type="ORF">GBA65_21675</name>
</gene>
<proteinExistence type="predicted"/>
<dbReference type="KEGG" id="rmar:GBA65_21675"/>
<keyword evidence="1" id="KW-0812">Transmembrane</keyword>
<feature type="transmembrane region" description="Helical" evidence="1">
    <location>
        <begin position="60"/>
        <end position="82"/>
    </location>
</feature>
<evidence type="ECO:0000313" key="3">
    <source>
        <dbReference type="Proteomes" id="UP000502706"/>
    </source>
</evidence>
<keyword evidence="3" id="KW-1185">Reference proteome</keyword>
<keyword evidence="2" id="KW-0614">Plasmid</keyword>
<name>A0A6G8Q3K6_9ACTN</name>
<feature type="transmembrane region" description="Helical" evidence="1">
    <location>
        <begin position="132"/>
        <end position="152"/>
    </location>
</feature>
<protein>
    <recommendedName>
        <fullName evidence="4">Cobalt transporter</fullName>
    </recommendedName>
</protein>
<dbReference type="Pfam" id="PF09490">
    <property type="entry name" value="CbtA"/>
    <property type="match status" value="1"/>
</dbReference>
<feature type="transmembrane region" description="Helical" evidence="1">
    <location>
        <begin position="94"/>
        <end position="112"/>
    </location>
</feature>
<feature type="transmembrane region" description="Helical" evidence="1">
    <location>
        <begin position="7"/>
        <end position="28"/>
    </location>
</feature>
<keyword evidence="1" id="KW-1133">Transmembrane helix</keyword>
<dbReference type="AlphaFoldDB" id="A0A6G8Q3K6"/>
<geneLocation type="plasmid" evidence="2 3">
    <name>unnamed1</name>
</geneLocation>
<keyword evidence="1" id="KW-0472">Membrane</keyword>
<dbReference type="EMBL" id="CP045122">
    <property type="protein sequence ID" value="QIN81052.1"/>
    <property type="molecule type" value="Genomic_DNA"/>
</dbReference>
<reference evidence="2 3" key="1">
    <citation type="submission" date="2019-10" db="EMBL/GenBank/DDBJ databases">
        <title>Rubrobacter sp nov SCSIO 52915 isolated from a deep-sea sediment in the South China Sea.</title>
        <authorList>
            <person name="Chen R.W."/>
        </authorList>
    </citation>
    <scope>NUCLEOTIDE SEQUENCE [LARGE SCALE GENOMIC DNA]</scope>
    <source>
        <strain evidence="2 3">SCSIO 52915</strain>
        <plasmid evidence="2 3">unnamed1</plasmid>
    </source>
</reference>
<evidence type="ECO:0000256" key="1">
    <source>
        <dbReference type="SAM" id="Phobius"/>
    </source>
</evidence>
<dbReference type="RefSeq" id="WP_166398763.1">
    <property type="nucleotide sequence ID" value="NZ_CP045122.1"/>
</dbReference>
<dbReference type="InterPro" id="IPR012666">
    <property type="entry name" value="CbtA_put"/>
</dbReference>
<dbReference type="Proteomes" id="UP000502706">
    <property type="component" value="Plasmid unnamed1"/>
</dbReference>